<accession>A0A4D6GT98</accession>
<evidence type="ECO:0000313" key="7">
    <source>
        <dbReference type="EMBL" id="QCC44781.1"/>
    </source>
</evidence>
<dbReference type="EMBL" id="CP038631">
    <property type="protein sequence ID" value="QCC44781.1"/>
    <property type="molecule type" value="Genomic_DNA"/>
</dbReference>
<keyword evidence="3" id="KW-0233">DNA recombination</keyword>
<evidence type="ECO:0000256" key="2">
    <source>
        <dbReference type="ARBA" id="ARBA00023125"/>
    </source>
</evidence>
<dbReference type="InterPro" id="IPR011010">
    <property type="entry name" value="DNA_brk_join_enz"/>
</dbReference>
<dbReference type="PANTHER" id="PTHR30349:SF64">
    <property type="entry name" value="PROPHAGE INTEGRASE INTD-RELATED"/>
    <property type="match status" value="1"/>
</dbReference>
<dbReference type="InterPro" id="IPR002104">
    <property type="entry name" value="Integrase_catalytic"/>
</dbReference>
<evidence type="ECO:0000313" key="8">
    <source>
        <dbReference type="EMBL" id="TYO74951.1"/>
    </source>
</evidence>
<dbReference type="Proteomes" id="UP000296216">
    <property type="component" value="Chromosome"/>
</dbReference>
<dbReference type="Gene3D" id="1.10.443.10">
    <property type="entry name" value="Intergrase catalytic core"/>
    <property type="match status" value="1"/>
</dbReference>
<dbReference type="Gene3D" id="1.10.150.130">
    <property type="match status" value="1"/>
</dbReference>
<dbReference type="PANTHER" id="PTHR30349">
    <property type="entry name" value="PHAGE INTEGRASE-RELATED"/>
    <property type="match status" value="1"/>
</dbReference>
<gene>
    <name evidence="8" type="ORF">APQ99_02193</name>
    <name evidence="7" type="ORF">HBSAL_05555</name>
</gene>
<dbReference type="GO" id="GO:0006310">
    <property type="term" value="P:DNA recombination"/>
    <property type="evidence" value="ECO:0007669"/>
    <property type="project" value="UniProtKB-KW"/>
</dbReference>
<evidence type="ECO:0000313" key="10">
    <source>
        <dbReference type="Proteomes" id="UP000323075"/>
    </source>
</evidence>
<dbReference type="InterPro" id="IPR010998">
    <property type="entry name" value="Integrase_recombinase_N"/>
</dbReference>
<evidence type="ECO:0000313" key="9">
    <source>
        <dbReference type="Proteomes" id="UP000296216"/>
    </source>
</evidence>
<dbReference type="SUPFAM" id="SSF56349">
    <property type="entry name" value="DNA breaking-rejoining enzymes"/>
    <property type="match status" value="1"/>
</dbReference>
<dbReference type="InterPro" id="IPR044068">
    <property type="entry name" value="CB"/>
</dbReference>
<feature type="domain" description="Core-binding (CB)" evidence="6">
    <location>
        <begin position="1"/>
        <end position="98"/>
    </location>
</feature>
<dbReference type="InterPro" id="IPR013762">
    <property type="entry name" value="Integrase-like_cat_sf"/>
</dbReference>
<dbReference type="PROSITE" id="PS51900">
    <property type="entry name" value="CB"/>
    <property type="match status" value="1"/>
</dbReference>
<dbReference type="Pfam" id="PF00589">
    <property type="entry name" value="Phage_integrase"/>
    <property type="match status" value="1"/>
</dbReference>
<sequence length="337" mass="38446">MDSKAVISEFHNRQTTKKAEGTANRYTQDVRDWTEWLENPGAKDYDPNSRDRGAKTLWDATTHDVRTYLRQMLNNGGYAGGTVSMRESSISMFYQEASRMAEDPSMSIPETENPAEDLDLSGWTALKNGTKKEQNLKEGVQYLEPDEIDSLADNVPNPRLRNELIVRLLYHTGLRRTELTETRLEDIDTDERAIKVRANKTHQNRTVYYQSELDTLLNRWLNVNRKSLATAGSDYLFPTTHSEQIDPNRITRLVKEAAERAGLQSTVHTDAAGNVRGKVTAHVLRHSFAVQSIKNGMDTRRLQKLMGHSKIETTERYLQFANNDLREAARRYGPGSE</sequence>
<protein>
    <submittedName>
        <fullName evidence="7">Integrase family protein</fullName>
    </submittedName>
    <submittedName>
        <fullName evidence="8">Integrase/recombinase XerD</fullName>
    </submittedName>
</protein>
<feature type="domain" description="Tyr recombinase" evidence="5">
    <location>
        <begin position="138"/>
        <end position="330"/>
    </location>
</feature>
<proteinExistence type="inferred from homology"/>
<evidence type="ECO:0000256" key="1">
    <source>
        <dbReference type="ARBA" id="ARBA00008857"/>
    </source>
</evidence>
<dbReference type="GO" id="GO:0003677">
    <property type="term" value="F:DNA binding"/>
    <property type="evidence" value="ECO:0007669"/>
    <property type="project" value="UniProtKB-UniRule"/>
</dbReference>
<comment type="similarity">
    <text evidence="1">Belongs to the 'phage' integrase family.</text>
</comment>
<dbReference type="RefSeq" id="WP_136361281.1">
    <property type="nucleotide sequence ID" value="NZ_VRYN01000009.1"/>
</dbReference>
<evidence type="ECO:0000259" key="6">
    <source>
        <dbReference type="PROSITE" id="PS51900"/>
    </source>
</evidence>
<keyword evidence="2 4" id="KW-0238">DNA-binding</keyword>
<evidence type="ECO:0000256" key="3">
    <source>
        <dbReference type="ARBA" id="ARBA00023172"/>
    </source>
</evidence>
<name>A0A4D6GT98_HALS9</name>
<reference evidence="7 9" key="1">
    <citation type="journal article" date="2019" name="Microbiol. Resour. Announc.">
        <title>The Genome Sequence of the Halobacterium salinarum Type Strain Is Closely Related to That of Laboratory Strains NRC-1 and R1.</title>
        <authorList>
            <person name="Pfeiffer F."/>
            <person name="Marchfelder A."/>
            <person name="Habermann B."/>
            <person name="Dyall-Smith M.L."/>
        </authorList>
    </citation>
    <scope>NUCLEOTIDE SEQUENCE [LARGE SCALE GENOMIC DNA]</scope>
    <source>
        <strain evidence="7">91-R6</strain>
        <strain evidence="9">ATCC 33171 / DSM 3754 / JCM 8978 / NBRC 102687 / NCIMB 764 / 91-R6</strain>
    </source>
</reference>
<dbReference type="GeneID" id="39854964"/>
<dbReference type="InterPro" id="IPR050090">
    <property type="entry name" value="Tyrosine_recombinase_XerCD"/>
</dbReference>
<dbReference type="EMBL" id="VRYN01000009">
    <property type="protein sequence ID" value="TYO74951.1"/>
    <property type="molecule type" value="Genomic_DNA"/>
</dbReference>
<evidence type="ECO:0000259" key="5">
    <source>
        <dbReference type="PROSITE" id="PS51898"/>
    </source>
</evidence>
<evidence type="ECO:0000256" key="4">
    <source>
        <dbReference type="PROSITE-ProRule" id="PRU01248"/>
    </source>
</evidence>
<dbReference type="Proteomes" id="UP000323075">
    <property type="component" value="Unassembled WGS sequence"/>
</dbReference>
<dbReference type="GO" id="GO:0015074">
    <property type="term" value="P:DNA integration"/>
    <property type="evidence" value="ECO:0007669"/>
    <property type="project" value="InterPro"/>
</dbReference>
<dbReference type="AlphaFoldDB" id="A0A4D6GT98"/>
<reference evidence="7" key="3">
    <citation type="journal article" name="MicrobiologyOpen">
        <title>Whole-genome comparison between the type strain of Halobacterium salinarum (DSM 3754(T)) and the laboratory strains R1 and NRC-1.</title>
        <authorList>
            <person name="Pfeiffer F."/>
            <person name="Losensky G."/>
            <person name="Marchfelder A."/>
            <person name="Habermann B."/>
            <person name="Dyall-Smith M."/>
        </authorList>
    </citation>
    <scope>NUCLEOTIDE SEQUENCE</scope>
    <source>
        <strain evidence="7">91-R6</strain>
    </source>
</reference>
<dbReference type="PROSITE" id="PS51898">
    <property type="entry name" value="TYR_RECOMBINASE"/>
    <property type="match status" value="1"/>
</dbReference>
<reference evidence="8 10" key="2">
    <citation type="submission" date="2019-07" db="EMBL/GenBank/DDBJ databases">
        <title>Genomic Encyclopedia of Archaeal and Bacterial Type Strains, Phase II (KMG-II): from individual species to whole genera.</title>
        <authorList>
            <person name="Goeker M."/>
        </authorList>
    </citation>
    <scope>NUCLEOTIDE SEQUENCE [LARGE SCALE GENOMIC DNA]</scope>
    <source>
        <strain evidence="8 10">DSM 3754</strain>
    </source>
</reference>
<organism evidence="7 9">
    <name type="scientific">Halobacterium salinarum (strain ATCC 33171 / DSM 3754 / JCM 8978 / NBRC 102687 / NCIMB 764 / 91-R6)</name>
    <dbReference type="NCBI Taxonomy" id="2597657"/>
    <lineage>
        <taxon>Archaea</taxon>
        <taxon>Methanobacteriati</taxon>
        <taxon>Methanobacteriota</taxon>
        <taxon>Stenosarchaea group</taxon>
        <taxon>Halobacteria</taxon>
        <taxon>Halobacteriales</taxon>
        <taxon>Halobacteriaceae</taxon>
        <taxon>Halobacterium</taxon>
    </lineage>
</organism>